<protein>
    <submittedName>
        <fullName evidence="2">Uncharacterized protein</fullName>
    </submittedName>
</protein>
<dbReference type="EMBL" id="CZQA01000001">
    <property type="protein sequence ID" value="CUS32564.1"/>
    <property type="molecule type" value="Genomic_DNA"/>
</dbReference>
<gene>
    <name evidence="2" type="ORF">COMA1_10688</name>
</gene>
<organism evidence="2 3">
    <name type="scientific">Candidatus Nitrospira nitrosa</name>
    <dbReference type="NCBI Taxonomy" id="1742972"/>
    <lineage>
        <taxon>Bacteria</taxon>
        <taxon>Pseudomonadati</taxon>
        <taxon>Nitrospirota</taxon>
        <taxon>Nitrospiria</taxon>
        <taxon>Nitrospirales</taxon>
        <taxon>Nitrospiraceae</taxon>
        <taxon>Nitrospira</taxon>
    </lineage>
</organism>
<sequence>MRAGGAVTPLTITIQTDSKFDGRRMTAVPKRLSRVSCVALMVIALPFVGFLGLYGLNWLVFHPQVVTVFLQHPLFEQPRSADVIVVLAQDIKRIQHAASLVEQGFAPRTLSTLIDPGCFRESKVRALCATGVRNTVDEALTMRRVLAREGLDRVMIVTSRDHVVRAAAIFTLVFFGSGLEVNIVATPLDVSQKVPSAREIRSFFPSLGCAMLGRFSPELYEWLRPYGRELLHGRSNSSVAWLHHRHA</sequence>
<accession>A0A0S4L9X3</accession>
<reference evidence="2 3" key="1">
    <citation type="submission" date="2015-10" db="EMBL/GenBank/DDBJ databases">
        <authorList>
            <person name="Gilbert D.G."/>
        </authorList>
    </citation>
    <scope>NUCLEOTIDE SEQUENCE [LARGE SCALE GENOMIC DNA]</scope>
    <source>
        <strain evidence="2">COMA1</strain>
    </source>
</reference>
<dbReference type="InterPro" id="IPR003848">
    <property type="entry name" value="DUF218"/>
</dbReference>
<feature type="transmembrane region" description="Helical" evidence="1">
    <location>
        <begin position="32"/>
        <end position="56"/>
    </location>
</feature>
<dbReference type="Proteomes" id="UP000199032">
    <property type="component" value="Unassembled WGS sequence"/>
</dbReference>
<keyword evidence="3" id="KW-1185">Reference proteome</keyword>
<proteinExistence type="predicted"/>
<keyword evidence="1" id="KW-0812">Transmembrane</keyword>
<dbReference type="STRING" id="1742972.COMA1_10688"/>
<evidence type="ECO:0000313" key="2">
    <source>
        <dbReference type="EMBL" id="CUS32564.1"/>
    </source>
</evidence>
<evidence type="ECO:0000313" key="3">
    <source>
        <dbReference type="Proteomes" id="UP000199032"/>
    </source>
</evidence>
<keyword evidence="1" id="KW-1133">Transmembrane helix</keyword>
<name>A0A0S4L9X3_9BACT</name>
<dbReference type="CDD" id="cd06259">
    <property type="entry name" value="YdcF-like"/>
    <property type="match status" value="1"/>
</dbReference>
<evidence type="ECO:0000256" key="1">
    <source>
        <dbReference type="SAM" id="Phobius"/>
    </source>
</evidence>
<dbReference type="AlphaFoldDB" id="A0A0S4L9X3"/>
<keyword evidence="1" id="KW-0472">Membrane</keyword>